<dbReference type="Gene3D" id="3.40.50.2000">
    <property type="entry name" value="Glycogen Phosphorylase B"/>
    <property type="match status" value="2"/>
</dbReference>
<dbReference type="PANTHER" id="PTHR48044">
    <property type="entry name" value="GLYCOSYLTRANSFERASE"/>
    <property type="match status" value="1"/>
</dbReference>
<comment type="similarity">
    <text evidence="1 4">Belongs to the UDP-glycosyltransferase family.</text>
</comment>
<dbReference type="Gramene" id="KVI02011">
    <property type="protein sequence ID" value="KVI02011"/>
    <property type="gene ID" value="Ccrd_019704"/>
</dbReference>
<feature type="domain" description="Glycosyltransferase N-terminal" evidence="6">
    <location>
        <begin position="25"/>
        <end position="251"/>
    </location>
</feature>
<evidence type="ECO:0000256" key="4">
    <source>
        <dbReference type="RuleBase" id="RU003718"/>
    </source>
</evidence>
<accession>A0A124SF35</accession>
<dbReference type="InterPro" id="IPR002213">
    <property type="entry name" value="UDP_glucos_trans"/>
</dbReference>
<reference evidence="7 8" key="1">
    <citation type="journal article" date="2016" name="Sci. Rep.">
        <title>The genome sequence of the outbreeding globe artichoke constructed de novo incorporating a phase-aware low-pass sequencing strategy of F1 progeny.</title>
        <authorList>
            <person name="Scaglione D."/>
            <person name="Reyes-Chin-Wo S."/>
            <person name="Acquadro A."/>
            <person name="Froenicke L."/>
            <person name="Portis E."/>
            <person name="Beitel C."/>
            <person name="Tirone M."/>
            <person name="Mauro R."/>
            <person name="Lo Monaco A."/>
            <person name="Mauromicale G."/>
            <person name="Faccioli P."/>
            <person name="Cattivelli L."/>
            <person name="Rieseberg L."/>
            <person name="Michelmore R."/>
            <person name="Lanteri S."/>
        </authorList>
    </citation>
    <scope>NUCLEOTIDE SEQUENCE [LARGE SCALE GENOMIC DNA]</scope>
    <source>
        <strain evidence="7">2C</strain>
    </source>
</reference>
<protein>
    <recommendedName>
        <fullName evidence="5">Glycosyltransferase</fullName>
        <ecNumber evidence="5">2.4.1.-</ecNumber>
    </recommendedName>
</protein>
<evidence type="ECO:0000256" key="1">
    <source>
        <dbReference type="ARBA" id="ARBA00009995"/>
    </source>
</evidence>
<dbReference type="FunFam" id="3.40.50.2000:FF:000060">
    <property type="entry name" value="Glycosyltransferase"/>
    <property type="match status" value="1"/>
</dbReference>
<keyword evidence="8" id="KW-1185">Reference proteome</keyword>
<dbReference type="EMBL" id="LEKV01002667">
    <property type="protein sequence ID" value="KVI02011.1"/>
    <property type="molecule type" value="Genomic_DNA"/>
</dbReference>
<proteinExistence type="inferred from homology"/>
<dbReference type="SUPFAM" id="SSF53756">
    <property type="entry name" value="UDP-Glycosyltransferase/glycogen phosphorylase"/>
    <property type="match status" value="1"/>
</dbReference>
<dbReference type="Proteomes" id="UP000243975">
    <property type="component" value="Unassembled WGS sequence"/>
</dbReference>
<dbReference type="InterPro" id="IPR058980">
    <property type="entry name" value="Glyco_transf_N"/>
</dbReference>
<keyword evidence="3 4" id="KW-0808">Transferase</keyword>
<keyword evidence="2 4" id="KW-0328">Glycosyltransferase</keyword>
<dbReference type="GO" id="GO:0008194">
    <property type="term" value="F:UDP-glycosyltransferase activity"/>
    <property type="evidence" value="ECO:0007669"/>
    <property type="project" value="InterPro"/>
</dbReference>
<dbReference type="InterPro" id="IPR035595">
    <property type="entry name" value="UDP_glycos_trans_CS"/>
</dbReference>
<dbReference type="CDD" id="cd03784">
    <property type="entry name" value="GT1_Gtf-like"/>
    <property type="match status" value="1"/>
</dbReference>
<gene>
    <name evidence="7" type="ORF">Ccrd_019704</name>
</gene>
<sequence length="471" mass="53220">MHSTTTTTTTTTHHQLTMAMTNTKMSILMFPWLAHGHISPFLELAKKLTDRNFMVYLCSTPIILDGIKDKISDSIQLVKLHLPSLPELPPHFHTTMGLPTHLMFTLKQALDMSLPNFCNILDTLKPDLVIYDLLQPWAAAAAAERDIPAVEFISSSGTMTSFQFHHVHHPYKVFPFPTIYYRDYESRAQSQREDELKKDRNYEKERQRGILALRLSHDIVLIKSFAELEGKYNDYLSGVVGKKIIPVGPLIKDPNLEEEGSDIIKWLNGKAMGSTVYTSFGSEFFLSKEDLEEIAYGLEKSNVSFIWVVRFPKGEKTRVCDELPLGFLERVGDRGLVVEGWAPQIRILNHPSIGGFVSHCGWNSVMESIKFGIPIIAMPMHLDQPVNARLVEEVGVGIEVVRDSDGRLHREEVTAVIRRVVVEKGGDVVRKNAKKFSKNIDKKGDEEIDAVVKELNRLVQKKPAAGAVTYW</sequence>
<evidence type="ECO:0000313" key="7">
    <source>
        <dbReference type="EMBL" id="KVI02011.1"/>
    </source>
</evidence>
<dbReference type="Pfam" id="PF00201">
    <property type="entry name" value="UDPGT"/>
    <property type="match status" value="1"/>
</dbReference>
<evidence type="ECO:0000259" key="6">
    <source>
        <dbReference type="Pfam" id="PF26168"/>
    </source>
</evidence>
<evidence type="ECO:0000313" key="8">
    <source>
        <dbReference type="Proteomes" id="UP000243975"/>
    </source>
</evidence>
<dbReference type="AlphaFoldDB" id="A0A124SF35"/>
<comment type="caution">
    <text evidence="7">The sequence shown here is derived from an EMBL/GenBank/DDBJ whole genome shotgun (WGS) entry which is preliminary data.</text>
</comment>
<organism evidence="7 8">
    <name type="scientific">Cynara cardunculus var. scolymus</name>
    <name type="common">Globe artichoke</name>
    <name type="synonym">Cynara scolymus</name>
    <dbReference type="NCBI Taxonomy" id="59895"/>
    <lineage>
        <taxon>Eukaryota</taxon>
        <taxon>Viridiplantae</taxon>
        <taxon>Streptophyta</taxon>
        <taxon>Embryophyta</taxon>
        <taxon>Tracheophyta</taxon>
        <taxon>Spermatophyta</taxon>
        <taxon>Magnoliopsida</taxon>
        <taxon>eudicotyledons</taxon>
        <taxon>Gunneridae</taxon>
        <taxon>Pentapetalae</taxon>
        <taxon>asterids</taxon>
        <taxon>campanulids</taxon>
        <taxon>Asterales</taxon>
        <taxon>Asteraceae</taxon>
        <taxon>Carduoideae</taxon>
        <taxon>Cardueae</taxon>
        <taxon>Carduinae</taxon>
        <taxon>Cynara</taxon>
    </lineage>
</organism>
<dbReference type="OMA" id="DESSMPM"/>
<dbReference type="EC" id="2.4.1.-" evidence="5"/>
<dbReference type="PANTHER" id="PTHR48044:SF39">
    <property type="entry name" value="GLYCOSYLTRANSFERASE"/>
    <property type="match status" value="1"/>
</dbReference>
<dbReference type="PROSITE" id="PS00375">
    <property type="entry name" value="UDPGT"/>
    <property type="match status" value="1"/>
</dbReference>
<dbReference type="Pfam" id="PF26168">
    <property type="entry name" value="Glyco_transf_N"/>
    <property type="match status" value="1"/>
</dbReference>
<dbReference type="GO" id="GO:0016138">
    <property type="term" value="P:glycoside biosynthetic process"/>
    <property type="evidence" value="ECO:0007669"/>
    <property type="project" value="UniProtKB-ARBA"/>
</dbReference>
<name>A0A124SF35_CYNCS</name>
<evidence type="ECO:0000256" key="5">
    <source>
        <dbReference type="RuleBase" id="RU362057"/>
    </source>
</evidence>
<evidence type="ECO:0000256" key="3">
    <source>
        <dbReference type="ARBA" id="ARBA00022679"/>
    </source>
</evidence>
<evidence type="ECO:0000256" key="2">
    <source>
        <dbReference type="ARBA" id="ARBA00022676"/>
    </source>
</evidence>